<dbReference type="PANTHER" id="PTHR14885">
    <property type="entry name" value="CILIA- AND FLAGELLA-ASSOCIATED PROTEIN 43-RELATED"/>
    <property type="match status" value="1"/>
</dbReference>
<keyword evidence="6" id="KW-0206">Cytoskeleton</keyword>
<keyword evidence="7" id="KW-0966">Cell projection</keyword>
<evidence type="ECO:0000256" key="3">
    <source>
        <dbReference type="ARBA" id="ARBA00022574"/>
    </source>
</evidence>
<keyword evidence="12" id="KW-0282">Flagellum</keyword>
<dbReference type="InterPro" id="IPR015943">
    <property type="entry name" value="WD40/YVTN_repeat-like_dom_sf"/>
</dbReference>
<dbReference type="SUPFAM" id="SSF50978">
    <property type="entry name" value="WD40 repeat-like"/>
    <property type="match status" value="2"/>
</dbReference>
<accession>A0A6J2SNJ6</accession>
<dbReference type="Proteomes" id="UP000504633">
    <property type="component" value="Unplaced"/>
</dbReference>
<dbReference type="SMART" id="SM00320">
    <property type="entry name" value="WD40"/>
    <property type="match status" value="5"/>
</dbReference>
<evidence type="ECO:0000313" key="11">
    <source>
        <dbReference type="Proteomes" id="UP000504633"/>
    </source>
</evidence>
<feature type="region of interest" description="Disordered" evidence="10">
    <location>
        <begin position="1378"/>
        <end position="1406"/>
    </location>
</feature>
<organism evidence="11 12">
    <name type="scientific">Drosophila hydei</name>
    <name type="common">Fruit fly</name>
    <dbReference type="NCBI Taxonomy" id="7224"/>
    <lineage>
        <taxon>Eukaryota</taxon>
        <taxon>Metazoa</taxon>
        <taxon>Ecdysozoa</taxon>
        <taxon>Arthropoda</taxon>
        <taxon>Hexapoda</taxon>
        <taxon>Insecta</taxon>
        <taxon>Pterygota</taxon>
        <taxon>Neoptera</taxon>
        <taxon>Endopterygota</taxon>
        <taxon>Diptera</taxon>
        <taxon>Brachycera</taxon>
        <taxon>Muscomorpha</taxon>
        <taxon>Ephydroidea</taxon>
        <taxon>Drosophilidae</taxon>
        <taxon>Drosophila</taxon>
    </lineage>
</organism>
<evidence type="ECO:0000256" key="10">
    <source>
        <dbReference type="SAM" id="MobiDB-lite"/>
    </source>
</evidence>
<feature type="coiled-coil region" evidence="9">
    <location>
        <begin position="1560"/>
        <end position="1587"/>
    </location>
</feature>
<evidence type="ECO:0000256" key="9">
    <source>
        <dbReference type="SAM" id="Coils"/>
    </source>
</evidence>
<gene>
    <name evidence="12" type="primary">LOC111603530</name>
</gene>
<evidence type="ECO:0000313" key="12">
    <source>
        <dbReference type="RefSeq" id="XP_030079278.1"/>
    </source>
</evidence>
<dbReference type="KEGG" id="dhe:111603530"/>
<sequence length="2000" mass="232631">MDGSIGENADLTGADGEEEDLNDDYNVSFMQDIITLEHSFGYDCKRLFNLISVDDDTLLFASGNFLHYFSISKGEVTFRETVFGCGIGFIAKNERPEFSHLFTVGENGPKPTIFIYSYPSHDIHTKLLNAAKNCFTAGSYNSTGDLFASQAGYPDFIITIWRWQQAEVVLRAKSFQSNILYVHFSEYNPILLCSAGLSHIKFWKMANTFTGLKLKGDLGRFGKTDFSDICAMYMLPDENVISGSDWGNILLWEAGLIKFEVCRKGRKPCHTKPITRITMSNGEVTTVGMDGYVRVWYWETVDLADPPEDDLFVEIDPIYEFKISNVELRAMQKIKPFDKKDFGYYAQDGLGGIWFCDINTFDVPRPPKQIYSCVGGRVLAAQMSAISPHLLALSETGKLFVYDFERRKLLLDKQFASNGVDILWLDSQISSFGTELIAGFEDGILRQLFLDLSNPNKASIQLIRAYKAHTAPITCLGVNRISTLLVSGAKDKTMFIYRLSNDAEKLVQLNPLGFVEFMAVPNCFHWHQQESSVVLCGCVTGEVYEYNIRVNVTAAETYLSYNITDPSRLRSTRFVSVKSRIRRDLRREMIKKRKDKKKERKLREIEKLKKANPGLQIDLESALADSEPEEEEEPLHIPAIPNRVIWLRYTERNTIWVSMAGYDAGYLYELDFDSPEPKYCTLIADADDIEIHCYYILEEFILFGLMNGSLRINHINSENFTDLSDYRTYPMHDALKGTIPAILSSYNGEYLVTIGFDGNIFLYKWNGPKYVRSSLWSKLPGLPSPRTVEDITDPEEPSLEQVKINAELKRQQEAAEAHDRDVLAKIGLLQSTYFDIIKKNDELPPGLRVSDKELLLDPRITQQIRDELQAELDDVREDLAYDLEVAQVGHQKLYNHFLKCLEHIPFTVTPLYANIDPVCTFRVEALGEDFEQIKRDIEERLRMEHDMRFTEMVASDEKEDIMGVPPTETFFFGREPQAITPRFSRKMMRLLHRYRDRQMYEVRRIFDWEKLERQKPDPNRNHPDDDAEIAAAMRNLGDYKLKIGDEYEPKTTDNLTAKYIEIVKCREEYFNMLDKYNHRVRSLRERKKAIMHNIAKRRTRLQQIHQYLPETNRMNMRQINEIDIENEYPETNLIEHFTPGCGINVDDILSLDVTVDELIAAKTPQVTVSQVSLYDMDNYANAAMREQIKFKALQISKLSSTLPPTEMLQYIESLPLNTDPIYYELDEEGNGPLIQEMRHRWLRVLVVEQLLMLADVDEEIRLFDLSLEKLQSERINIKMNAEFLSSYLITLNQELYILRDSEEIETQLLMNAKHAMSTRNELQLVINATNRQLEDLRKNIEKLNDQIVALQQNFLITVKGHKFYDFLRRIFKKKWRPPKRVHGDDEESSSSSSSSSSSEDGAADAQSIDSLDVTTIRLDEATCPSGLDRSVYEWSFAMRADRHALERTLAECHRDVERKRREIAEMQTKMKYHEEVYQREKNTLLEFRRNRQHEINKVQISTILRMDQLQHFREGEDYRDVSNAILFDADILVELRRRAEKLHEETLATKRWHRINFIHLRRMTRDIKFMKFEITRLEEEIKQAMMKRFGLIINLDELEEEVLRRYIFDLETTAEEEMRALEKELRRRQLELSRCEEELVQETQNNTEKVNIQTVLREQKIVLDVLLDIQERNYNKWANPQVLNLSYDIEKLMGIDNQLLQQIESLEREICTLRLKAKPLQINELFPQQTDVVTTEILPMDAEICPAILNVDAYMLPPMPDEFIMDRVHTIVQKNFNHLLGRHTTAENVRKFAQRSSLYLCQAAYNFQGMYTDRIAECITEHLETIVPKKYFIHISAEDLRKLFKEVIAVFDYERSDVNTEELISGIFDHAKDSLCGRPASEVVNRTQFLVLHIFKELIEVLPFEEFQADETIRIIVDILEREPMIDPRAINIEELIENTLRYARENLLDDITALPIRKLGCDIQKELLKRRQYKQPNCQSPLAVRIASKKPPSSTGLPF</sequence>
<feature type="coiled-coil region" evidence="9">
    <location>
        <begin position="1442"/>
        <end position="1476"/>
    </location>
</feature>
<feature type="coiled-coil region" evidence="9">
    <location>
        <begin position="1319"/>
        <end position="1353"/>
    </location>
</feature>
<keyword evidence="4" id="KW-0677">Repeat</keyword>
<dbReference type="GeneID" id="111603530"/>
<dbReference type="OMA" id="FIMDRVH"/>
<feature type="compositionally biased region" description="Low complexity" evidence="10">
    <location>
        <begin position="1389"/>
        <end position="1400"/>
    </location>
</feature>
<keyword evidence="3 8" id="KW-0853">WD repeat</keyword>
<dbReference type="RefSeq" id="XP_030079278.1">
    <property type="nucleotide sequence ID" value="XM_030223418.1"/>
</dbReference>
<dbReference type="GO" id="GO:0005930">
    <property type="term" value="C:axoneme"/>
    <property type="evidence" value="ECO:0007669"/>
    <property type="project" value="UniProtKB-SubCell"/>
</dbReference>
<protein>
    <submittedName>
        <fullName evidence="12">Cilia- and flagella-associated protein 44</fullName>
    </submittedName>
</protein>
<keyword evidence="5 9" id="KW-0175">Coiled coil</keyword>
<reference evidence="12" key="1">
    <citation type="submission" date="2025-08" db="UniProtKB">
        <authorList>
            <consortium name="RefSeq"/>
        </authorList>
    </citation>
    <scope>IDENTIFICATION</scope>
    <source>
        <strain evidence="12">15085-1641.00</strain>
        <tissue evidence="12">Whole body</tissue>
    </source>
</reference>
<feature type="repeat" description="WD" evidence="8">
    <location>
        <begin position="466"/>
        <end position="507"/>
    </location>
</feature>
<dbReference type="InterPro" id="IPR036322">
    <property type="entry name" value="WD40_repeat_dom_sf"/>
</dbReference>
<comment type="subcellular location">
    <subcellularLocation>
        <location evidence="1">Cytoplasm</location>
        <location evidence="1">Cytoskeleton</location>
        <location evidence="1">Cilium axoneme</location>
    </subcellularLocation>
</comment>
<keyword evidence="11" id="KW-1185">Reference proteome</keyword>
<evidence type="ECO:0000256" key="8">
    <source>
        <dbReference type="PROSITE-ProRule" id="PRU00221"/>
    </source>
</evidence>
<dbReference type="PROSITE" id="PS50082">
    <property type="entry name" value="WD_REPEATS_2"/>
    <property type="match status" value="1"/>
</dbReference>
<evidence type="ECO:0000256" key="6">
    <source>
        <dbReference type="ARBA" id="ARBA00023212"/>
    </source>
</evidence>
<evidence type="ECO:0000256" key="5">
    <source>
        <dbReference type="ARBA" id="ARBA00023054"/>
    </source>
</evidence>
<evidence type="ECO:0000256" key="4">
    <source>
        <dbReference type="ARBA" id="ARBA00022737"/>
    </source>
</evidence>
<dbReference type="Gene3D" id="2.130.10.10">
    <property type="entry name" value="YVTN repeat-like/Quinoprotein amine dehydrogenase"/>
    <property type="match status" value="2"/>
</dbReference>
<keyword evidence="2" id="KW-0963">Cytoplasm</keyword>
<name>A0A6J2SNJ6_DROHY</name>
<keyword evidence="12" id="KW-0969">Cilium</keyword>
<evidence type="ECO:0000256" key="7">
    <source>
        <dbReference type="ARBA" id="ARBA00023273"/>
    </source>
</evidence>
<feature type="coiled-coil region" evidence="9">
    <location>
        <begin position="1066"/>
        <end position="1093"/>
    </location>
</feature>
<dbReference type="Pfam" id="PF00400">
    <property type="entry name" value="WD40"/>
    <property type="match status" value="1"/>
</dbReference>
<evidence type="ECO:0000256" key="1">
    <source>
        <dbReference type="ARBA" id="ARBA00004430"/>
    </source>
</evidence>
<proteinExistence type="predicted"/>
<dbReference type="PANTHER" id="PTHR14885:SF3">
    <property type="entry name" value="CILIA- AND FLAGELLA-ASSOCIATED PROTEIN 44"/>
    <property type="match status" value="1"/>
</dbReference>
<dbReference type="GO" id="GO:0003341">
    <property type="term" value="P:cilium movement"/>
    <property type="evidence" value="ECO:0007669"/>
    <property type="project" value="UniProtKB-ARBA"/>
</dbReference>
<feature type="coiled-coil region" evidence="9">
    <location>
        <begin position="1611"/>
        <end position="1645"/>
    </location>
</feature>
<evidence type="ECO:0000256" key="2">
    <source>
        <dbReference type="ARBA" id="ARBA00022490"/>
    </source>
</evidence>
<dbReference type="OrthoDB" id="1935234at2759"/>
<dbReference type="InterPro" id="IPR001680">
    <property type="entry name" value="WD40_rpt"/>
</dbReference>